<dbReference type="InterPro" id="IPR020845">
    <property type="entry name" value="AMP-binding_CS"/>
</dbReference>
<gene>
    <name evidence="5" type="ORF">OR37_00479</name>
</gene>
<protein>
    <submittedName>
        <fullName evidence="5">Acyl-CoA synthetase (AMP-forming)/AMP-acid ligase II</fullName>
    </submittedName>
</protein>
<dbReference type="GO" id="GO:0006631">
    <property type="term" value="P:fatty acid metabolic process"/>
    <property type="evidence" value="ECO:0007669"/>
    <property type="project" value="TreeGrafter"/>
</dbReference>
<evidence type="ECO:0000256" key="1">
    <source>
        <dbReference type="ARBA" id="ARBA00006432"/>
    </source>
</evidence>
<evidence type="ECO:0000313" key="5">
    <source>
        <dbReference type="EMBL" id="ENZ83971.1"/>
    </source>
</evidence>
<dbReference type="RefSeq" id="WP_004615559.1">
    <property type="nucleotide sequence ID" value="NZ_APMP01000001.1"/>
</dbReference>
<reference evidence="5 6" key="1">
    <citation type="journal article" date="2013" name="Genome Announc.">
        <title>Draft Genome Sequence for Caulobacter sp. Strain OR37, a Bacterium Tolerant to Heavy Metals.</title>
        <authorList>
            <person name="Utturkar S.M."/>
            <person name="Bollmann A."/>
            <person name="Brzoska R.M."/>
            <person name="Klingeman D.M."/>
            <person name="Epstein S.E."/>
            <person name="Palumbo A.V."/>
            <person name="Brown S.D."/>
        </authorList>
    </citation>
    <scope>NUCLEOTIDE SEQUENCE [LARGE SCALE GENOMIC DNA]</scope>
    <source>
        <strain evidence="5 6">OR37</strain>
    </source>
</reference>
<dbReference type="PANTHER" id="PTHR43201:SF5">
    <property type="entry name" value="MEDIUM-CHAIN ACYL-COA LIGASE ACSF2, MITOCHONDRIAL"/>
    <property type="match status" value="1"/>
</dbReference>
<comment type="caution">
    <text evidence="5">The sequence shown here is derived from an EMBL/GenBank/DDBJ whole genome shotgun (WGS) entry which is preliminary data.</text>
</comment>
<dbReference type="InterPro" id="IPR025110">
    <property type="entry name" value="AMP-bd_C"/>
</dbReference>
<dbReference type="InterPro" id="IPR042099">
    <property type="entry name" value="ANL_N_sf"/>
</dbReference>
<proteinExistence type="inferred from homology"/>
<dbReference type="Gene3D" id="3.40.50.12780">
    <property type="entry name" value="N-terminal domain of ligase-like"/>
    <property type="match status" value="1"/>
</dbReference>
<accession>R0D5Y7</accession>
<dbReference type="Pfam" id="PF00501">
    <property type="entry name" value="AMP-binding"/>
    <property type="match status" value="1"/>
</dbReference>
<dbReference type="eggNOG" id="COG0318">
    <property type="taxonomic scope" value="Bacteria"/>
</dbReference>
<evidence type="ECO:0000259" key="3">
    <source>
        <dbReference type="Pfam" id="PF00501"/>
    </source>
</evidence>
<keyword evidence="6" id="KW-1185">Reference proteome</keyword>
<dbReference type="Proteomes" id="UP000013063">
    <property type="component" value="Unassembled WGS sequence"/>
</dbReference>
<dbReference type="InterPro" id="IPR045851">
    <property type="entry name" value="AMP-bd_C_sf"/>
</dbReference>
<dbReference type="STRING" id="1292034.OR37_00479"/>
<dbReference type="SUPFAM" id="SSF56801">
    <property type="entry name" value="Acetyl-CoA synthetase-like"/>
    <property type="match status" value="1"/>
</dbReference>
<feature type="domain" description="AMP-dependent synthetase/ligase" evidence="3">
    <location>
        <begin position="22"/>
        <end position="385"/>
    </location>
</feature>
<dbReference type="PROSITE" id="PS00455">
    <property type="entry name" value="AMP_BINDING"/>
    <property type="match status" value="1"/>
</dbReference>
<evidence type="ECO:0000256" key="2">
    <source>
        <dbReference type="ARBA" id="ARBA00022598"/>
    </source>
</evidence>
<feature type="domain" description="AMP-binding enzyme C-terminal" evidence="4">
    <location>
        <begin position="436"/>
        <end position="511"/>
    </location>
</feature>
<sequence>MTVGLEPSALHPFMGQDLPHLLENQAARRGDHPFLIYHPVAGDPQTWSYAAFHEAVTRLAGGLAARGVGLGQPVLIHMDNCIEFLMAWHACSRLGAVAVTTNTRSSVDELAYFISHSGARIALTEPCHAANVIKAGPDLAEVACTATDGGETPDTPPPAGLTPFEDLAAGDPALAPLRAPEPFAFNSVQYTSGSTSRPKGVVWTHANALWGGRMGAFACQVGPEDIGHACLPLYHTNALSYSHLSTLWAGATLVFQRRFSASRFWDCVTQHGCTWGIQIPFTLKALMAKPVPANSFRLWGLGGVDPPTVLAHFGIPCLGWFGMTETVSLPLVSTTNLKSRIGSMGTPTPGYEIEIRDEAGAPVGFGETGHLWIRGVRGLSLFQEYLNDPTATAAAFDERGWFKTGDRVSLHRTGVTFEGRDRDMLRVGAENVAESEIERVLLATGLVAEVAVVGKPHPMLDETPMAFVIAAPGSADPRPALFAACADKLASFKRPETIVLVEDLPRVTLGKIDKKILRQRAAKLAREERSEKAAER</sequence>
<dbReference type="Pfam" id="PF13193">
    <property type="entry name" value="AMP-binding_C"/>
    <property type="match status" value="1"/>
</dbReference>
<dbReference type="EMBL" id="APMP01000001">
    <property type="protein sequence ID" value="ENZ83971.1"/>
    <property type="molecule type" value="Genomic_DNA"/>
</dbReference>
<evidence type="ECO:0000313" key="6">
    <source>
        <dbReference type="Proteomes" id="UP000013063"/>
    </source>
</evidence>
<dbReference type="PANTHER" id="PTHR43201">
    <property type="entry name" value="ACYL-COA SYNTHETASE"/>
    <property type="match status" value="1"/>
</dbReference>
<organism evidence="5 6">
    <name type="scientific">Caulobacter vibrioides OR37</name>
    <dbReference type="NCBI Taxonomy" id="1292034"/>
    <lineage>
        <taxon>Bacteria</taxon>
        <taxon>Pseudomonadati</taxon>
        <taxon>Pseudomonadota</taxon>
        <taxon>Alphaproteobacteria</taxon>
        <taxon>Caulobacterales</taxon>
        <taxon>Caulobacteraceae</taxon>
        <taxon>Caulobacter</taxon>
    </lineage>
</organism>
<dbReference type="AlphaFoldDB" id="R0D5Y7"/>
<name>R0D5Y7_CAUVI</name>
<evidence type="ECO:0000259" key="4">
    <source>
        <dbReference type="Pfam" id="PF13193"/>
    </source>
</evidence>
<comment type="similarity">
    <text evidence="1">Belongs to the ATP-dependent AMP-binding enzyme family.</text>
</comment>
<dbReference type="PATRIC" id="fig|1292034.3.peg.477"/>
<dbReference type="InterPro" id="IPR000873">
    <property type="entry name" value="AMP-dep_synth/lig_dom"/>
</dbReference>
<dbReference type="Gene3D" id="3.30.300.30">
    <property type="match status" value="1"/>
</dbReference>
<keyword evidence="2 5" id="KW-0436">Ligase</keyword>
<dbReference type="GO" id="GO:0031956">
    <property type="term" value="F:medium-chain fatty acid-CoA ligase activity"/>
    <property type="evidence" value="ECO:0007669"/>
    <property type="project" value="TreeGrafter"/>
</dbReference>